<name>A0AAW0L920_QUESU</name>
<sequence>MESNIELCSVDQLDEVFEFHGLYLREEYLIGSDRYTSGLSYICLGLEMSHRRGSDQPPPVRILRTQTAENLGELILDIEALPSSLREIASNSSCG</sequence>
<keyword evidence="2" id="KW-1185">Reference proteome</keyword>
<dbReference type="EMBL" id="PKMF04000150">
    <property type="protein sequence ID" value="KAK7846793.1"/>
    <property type="molecule type" value="Genomic_DNA"/>
</dbReference>
<organism evidence="1 2">
    <name type="scientific">Quercus suber</name>
    <name type="common">Cork oak</name>
    <dbReference type="NCBI Taxonomy" id="58331"/>
    <lineage>
        <taxon>Eukaryota</taxon>
        <taxon>Viridiplantae</taxon>
        <taxon>Streptophyta</taxon>
        <taxon>Embryophyta</taxon>
        <taxon>Tracheophyta</taxon>
        <taxon>Spermatophyta</taxon>
        <taxon>Magnoliopsida</taxon>
        <taxon>eudicotyledons</taxon>
        <taxon>Gunneridae</taxon>
        <taxon>Pentapetalae</taxon>
        <taxon>rosids</taxon>
        <taxon>fabids</taxon>
        <taxon>Fagales</taxon>
        <taxon>Fagaceae</taxon>
        <taxon>Quercus</taxon>
    </lineage>
</organism>
<dbReference type="Proteomes" id="UP000237347">
    <property type="component" value="Unassembled WGS sequence"/>
</dbReference>
<accession>A0AAW0L920</accession>
<evidence type="ECO:0000313" key="2">
    <source>
        <dbReference type="Proteomes" id="UP000237347"/>
    </source>
</evidence>
<gene>
    <name evidence="1" type="primary">CALS2_1</name>
    <name evidence="1" type="ORF">CFP56_007472</name>
</gene>
<reference evidence="1 2" key="1">
    <citation type="journal article" date="2018" name="Sci. Data">
        <title>The draft genome sequence of cork oak.</title>
        <authorList>
            <person name="Ramos A.M."/>
            <person name="Usie A."/>
            <person name="Barbosa P."/>
            <person name="Barros P.M."/>
            <person name="Capote T."/>
            <person name="Chaves I."/>
            <person name="Simoes F."/>
            <person name="Abreu I."/>
            <person name="Carrasquinho I."/>
            <person name="Faro C."/>
            <person name="Guimaraes J.B."/>
            <person name="Mendonca D."/>
            <person name="Nobrega F."/>
            <person name="Rodrigues L."/>
            <person name="Saibo N.J.M."/>
            <person name="Varela M.C."/>
            <person name="Egas C."/>
            <person name="Matos J."/>
            <person name="Miguel C.M."/>
            <person name="Oliveira M.M."/>
            <person name="Ricardo C.P."/>
            <person name="Goncalves S."/>
        </authorList>
    </citation>
    <scope>NUCLEOTIDE SEQUENCE [LARGE SCALE GENOMIC DNA]</scope>
    <source>
        <strain evidence="2">cv. HL8</strain>
    </source>
</reference>
<proteinExistence type="predicted"/>
<protein>
    <submittedName>
        <fullName evidence="1">Callose synthase 2</fullName>
    </submittedName>
</protein>
<dbReference type="AlphaFoldDB" id="A0AAW0L920"/>
<comment type="caution">
    <text evidence="1">The sequence shown here is derived from an EMBL/GenBank/DDBJ whole genome shotgun (WGS) entry which is preliminary data.</text>
</comment>
<evidence type="ECO:0000313" key="1">
    <source>
        <dbReference type="EMBL" id="KAK7846793.1"/>
    </source>
</evidence>